<evidence type="ECO:0000313" key="1">
    <source>
        <dbReference type="EMBL" id="KAD5508292.1"/>
    </source>
</evidence>
<reference evidence="1 2" key="1">
    <citation type="submission" date="2019-05" db="EMBL/GenBank/DDBJ databases">
        <title>Mikania micrantha, genome provides insights into the molecular mechanism of rapid growth.</title>
        <authorList>
            <person name="Liu B."/>
        </authorList>
    </citation>
    <scope>NUCLEOTIDE SEQUENCE [LARGE SCALE GENOMIC DNA]</scope>
    <source>
        <strain evidence="1">NLD-2019</strain>
        <tissue evidence="1">Leaf</tissue>
    </source>
</reference>
<comment type="caution">
    <text evidence="1">The sequence shown here is derived from an EMBL/GenBank/DDBJ whole genome shotgun (WGS) entry which is preliminary data.</text>
</comment>
<keyword evidence="2" id="KW-1185">Reference proteome</keyword>
<gene>
    <name evidence="1" type="ORF">E3N88_15995</name>
</gene>
<dbReference type="SUPFAM" id="SSF54277">
    <property type="entry name" value="CAD &amp; PB1 domains"/>
    <property type="match status" value="1"/>
</dbReference>
<dbReference type="AlphaFoldDB" id="A0A5N6P085"/>
<evidence type="ECO:0008006" key="3">
    <source>
        <dbReference type="Google" id="ProtNLM"/>
    </source>
</evidence>
<accession>A0A5N6P085</accession>
<proteinExistence type="predicted"/>
<dbReference type="EMBL" id="SZYD01000008">
    <property type="protein sequence ID" value="KAD5508292.1"/>
    <property type="molecule type" value="Genomic_DNA"/>
</dbReference>
<protein>
    <recommendedName>
        <fullName evidence="3">PB1 domain-containing protein</fullName>
    </recommendedName>
</protein>
<name>A0A5N6P085_9ASTR</name>
<sequence>MLERYKLPRWNDFFFDIPSAERRQITESELKKFVGLPVSKVVAYFKASESTIRALAKRCKIKLGLWIRSMKVVENQVAELFDLEKGAFTIKYVDDDGDLCILKKDVHMIAFKQGFKRRDTVRLQVEKNDLKILGVEKEG</sequence>
<organism evidence="1 2">
    <name type="scientific">Mikania micrantha</name>
    <name type="common">bitter vine</name>
    <dbReference type="NCBI Taxonomy" id="192012"/>
    <lineage>
        <taxon>Eukaryota</taxon>
        <taxon>Viridiplantae</taxon>
        <taxon>Streptophyta</taxon>
        <taxon>Embryophyta</taxon>
        <taxon>Tracheophyta</taxon>
        <taxon>Spermatophyta</taxon>
        <taxon>Magnoliopsida</taxon>
        <taxon>eudicotyledons</taxon>
        <taxon>Gunneridae</taxon>
        <taxon>Pentapetalae</taxon>
        <taxon>asterids</taxon>
        <taxon>campanulids</taxon>
        <taxon>Asterales</taxon>
        <taxon>Asteraceae</taxon>
        <taxon>Asteroideae</taxon>
        <taxon>Heliantheae alliance</taxon>
        <taxon>Eupatorieae</taxon>
        <taxon>Mikania</taxon>
    </lineage>
</organism>
<dbReference type="Gene3D" id="3.10.20.90">
    <property type="entry name" value="Phosphatidylinositol 3-kinase Catalytic Subunit, Chain A, domain 1"/>
    <property type="match status" value="1"/>
</dbReference>
<evidence type="ECO:0000313" key="2">
    <source>
        <dbReference type="Proteomes" id="UP000326396"/>
    </source>
</evidence>
<dbReference type="Proteomes" id="UP000326396">
    <property type="component" value="Linkage Group LG16"/>
</dbReference>